<feature type="chain" id="PRO_5012320277" evidence="1">
    <location>
        <begin position="25"/>
        <end position="199"/>
    </location>
</feature>
<dbReference type="RefSeq" id="WP_143524452.1">
    <property type="nucleotide sequence ID" value="NZ_FTOM01000007.1"/>
</dbReference>
<organism evidence="2 3">
    <name type="scientific">Phaeovulum vinaykumarii</name>
    <dbReference type="NCBI Taxonomy" id="407234"/>
    <lineage>
        <taxon>Bacteria</taxon>
        <taxon>Pseudomonadati</taxon>
        <taxon>Pseudomonadota</taxon>
        <taxon>Alphaproteobacteria</taxon>
        <taxon>Rhodobacterales</taxon>
        <taxon>Paracoccaceae</taxon>
        <taxon>Phaeovulum</taxon>
    </lineage>
</organism>
<accession>A0A1N7MGV7</accession>
<protein>
    <submittedName>
        <fullName evidence="2">Uncharacterized protein</fullName>
    </submittedName>
</protein>
<reference evidence="3" key="1">
    <citation type="submission" date="2017-01" db="EMBL/GenBank/DDBJ databases">
        <authorList>
            <person name="Varghese N."/>
            <person name="Submissions S."/>
        </authorList>
    </citation>
    <scope>NUCLEOTIDE SEQUENCE [LARGE SCALE GENOMIC DNA]</scope>
    <source>
        <strain evidence="3">DSM 18714</strain>
    </source>
</reference>
<feature type="signal peptide" evidence="1">
    <location>
        <begin position="1"/>
        <end position="24"/>
    </location>
</feature>
<name>A0A1N7MGV7_9RHOB</name>
<dbReference type="Proteomes" id="UP000186098">
    <property type="component" value="Unassembled WGS sequence"/>
</dbReference>
<keyword evidence="1" id="KW-0732">Signal</keyword>
<keyword evidence="3" id="KW-1185">Reference proteome</keyword>
<dbReference type="Gene3D" id="1.25.40.10">
    <property type="entry name" value="Tetratricopeptide repeat domain"/>
    <property type="match status" value="1"/>
</dbReference>
<evidence type="ECO:0000313" key="2">
    <source>
        <dbReference type="EMBL" id="SIS85376.1"/>
    </source>
</evidence>
<dbReference type="AlphaFoldDB" id="A0A1N7MGV7"/>
<gene>
    <name evidence="2" type="ORF">SAMN05421795_107116</name>
</gene>
<sequence>MGSASTRHNCFVTARAGVFFLALAAGWGAPTWAQAQATAGGASGLDPLFDELADPDGQTWARAESDIRRAWSHSGSAAMDLLLQRAEAALDAAEPEVAVGHLTAVLDHAPDFAAAWAARANAQAALGRFGPAAADAAQALSRAPRDWSMLTLLGSMLEDMNRPETALAAFRASDRLHPHQQDVKDAIRRLESRDSAEAL</sequence>
<dbReference type="OrthoDB" id="9815010at2"/>
<proteinExistence type="predicted"/>
<dbReference type="SMART" id="SM00028">
    <property type="entry name" value="TPR"/>
    <property type="match status" value="3"/>
</dbReference>
<dbReference type="InterPro" id="IPR019734">
    <property type="entry name" value="TPR_rpt"/>
</dbReference>
<evidence type="ECO:0000256" key="1">
    <source>
        <dbReference type="SAM" id="SignalP"/>
    </source>
</evidence>
<dbReference type="STRING" id="407234.SAMN05421795_107116"/>
<dbReference type="EMBL" id="FTOM01000007">
    <property type="protein sequence ID" value="SIS85376.1"/>
    <property type="molecule type" value="Genomic_DNA"/>
</dbReference>
<dbReference type="SUPFAM" id="SSF48452">
    <property type="entry name" value="TPR-like"/>
    <property type="match status" value="1"/>
</dbReference>
<evidence type="ECO:0000313" key="3">
    <source>
        <dbReference type="Proteomes" id="UP000186098"/>
    </source>
</evidence>
<dbReference type="InterPro" id="IPR011990">
    <property type="entry name" value="TPR-like_helical_dom_sf"/>
</dbReference>